<dbReference type="InterPro" id="IPR052113">
    <property type="entry name" value="FYVE-type_Zinc_Finger"/>
</dbReference>
<keyword evidence="1" id="KW-0479">Metal-binding</keyword>
<dbReference type="PANTHER" id="PTHR39490:SF8">
    <property type="entry name" value="ZINC FINGER FYVE DOMAIN-CONTAINING PROTEIN 21"/>
    <property type="match status" value="1"/>
</dbReference>
<dbReference type="SMART" id="SM00064">
    <property type="entry name" value="FYVE"/>
    <property type="match status" value="1"/>
</dbReference>
<evidence type="ECO:0000313" key="9">
    <source>
        <dbReference type="Proteomes" id="UP001642484"/>
    </source>
</evidence>
<keyword evidence="2 4" id="KW-0863">Zinc-finger</keyword>
<comment type="caution">
    <text evidence="8">The sequence shown here is derived from an EMBL/GenBank/DDBJ whole genome shotgun (WGS) entry which is preliminary data.</text>
</comment>
<protein>
    <submittedName>
        <fullName evidence="8">Uncharacterized protein</fullName>
    </submittedName>
</protein>
<dbReference type="InterPro" id="IPR017455">
    <property type="entry name" value="Znf_FYVE-rel"/>
</dbReference>
<dbReference type="PROSITE" id="PS50086">
    <property type="entry name" value="TBC_RABGAP"/>
    <property type="match status" value="1"/>
</dbReference>
<dbReference type="Pfam" id="PF00566">
    <property type="entry name" value="RabGAP-TBC"/>
    <property type="match status" value="1"/>
</dbReference>
<keyword evidence="5" id="KW-0175">Coiled coil</keyword>
<feature type="domain" description="FYVE-type" evidence="7">
    <location>
        <begin position="578"/>
        <end position="638"/>
    </location>
</feature>
<evidence type="ECO:0000259" key="6">
    <source>
        <dbReference type="PROSITE" id="PS50086"/>
    </source>
</evidence>
<evidence type="ECO:0000256" key="1">
    <source>
        <dbReference type="ARBA" id="ARBA00022723"/>
    </source>
</evidence>
<dbReference type="InterPro" id="IPR000195">
    <property type="entry name" value="Rab-GAP-TBC_dom"/>
</dbReference>
<dbReference type="InterPro" id="IPR035969">
    <property type="entry name" value="Rab-GAP_TBC_sf"/>
</dbReference>
<feature type="coiled-coil region" evidence="5">
    <location>
        <begin position="359"/>
        <end position="386"/>
    </location>
</feature>
<feature type="domain" description="Rab-GAP TBC" evidence="6">
    <location>
        <begin position="127"/>
        <end position="291"/>
    </location>
</feature>
<organism evidence="8 9">
    <name type="scientific">Durusdinium trenchii</name>
    <dbReference type="NCBI Taxonomy" id="1381693"/>
    <lineage>
        <taxon>Eukaryota</taxon>
        <taxon>Sar</taxon>
        <taxon>Alveolata</taxon>
        <taxon>Dinophyceae</taxon>
        <taxon>Suessiales</taxon>
        <taxon>Symbiodiniaceae</taxon>
        <taxon>Durusdinium</taxon>
    </lineage>
</organism>
<accession>A0ABP0NX78</accession>
<dbReference type="InterPro" id="IPR000306">
    <property type="entry name" value="Znf_FYVE"/>
</dbReference>
<dbReference type="Proteomes" id="UP001642484">
    <property type="component" value="Unassembled WGS sequence"/>
</dbReference>
<reference evidence="8 9" key="1">
    <citation type="submission" date="2024-02" db="EMBL/GenBank/DDBJ databases">
        <authorList>
            <person name="Chen Y."/>
            <person name="Shah S."/>
            <person name="Dougan E. K."/>
            <person name="Thang M."/>
            <person name="Chan C."/>
        </authorList>
    </citation>
    <scope>NUCLEOTIDE SEQUENCE [LARGE SCALE GENOMIC DNA]</scope>
</reference>
<evidence type="ECO:0000256" key="4">
    <source>
        <dbReference type="PROSITE-ProRule" id="PRU00091"/>
    </source>
</evidence>
<proteinExistence type="predicted"/>
<dbReference type="SUPFAM" id="SSF47923">
    <property type="entry name" value="Ypt/Rab-GAP domain of gyp1p"/>
    <property type="match status" value="1"/>
</dbReference>
<evidence type="ECO:0000313" key="8">
    <source>
        <dbReference type="EMBL" id="CAK9067414.1"/>
    </source>
</evidence>
<dbReference type="InterPro" id="IPR013083">
    <property type="entry name" value="Znf_RING/FYVE/PHD"/>
</dbReference>
<name>A0ABP0NX78_9DINO</name>
<evidence type="ECO:0000256" key="3">
    <source>
        <dbReference type="ARBA" id="ARBA00022833"/>
    </source>
</evidence>
<dbReference type="Pfam" id="PF01363">
    <property type="entry name" value="FYVE"/>
    <property type="match status" value="1"/>
</dbReference>
<evidence type="ECO:0000259" key="7">
    <source>
        <dbReference type="PROSITE" id="PS50178"/>
    </source>
</evidence>
<dbReference type="PANTHER" id="PTHR39490">
    <property type="entry name" value="ARRESTIN DOMAIN-CONTAINING PROTEIN D"/>
    <property type="match status" value="1"/>
</dbReference>
<dbReference type="SUPFAM" id="SSF57903">
    <property type="entry name" value="FYVE/PHD zinc finger"/>
    <property type="match status" value="1"/>
</dbReference>
<evidence type="ECO:0000256" key="5">
    <source>
        <dbReference type="SAM" id="Coils"/>
    </source>
</evidence>
<keyword evidence="9" id="KW-1185">Reference proteome</keyword>
<dbReference type="Gene3D" id="3.30.40.10">
    <property type="entry name" value="Zinc/RING finger domain, C3HC4 (zinc finger)"/>
    <property type="match status" value="1"/>
</dbReference>
<dbReference type="InterPro" id="IPR011011">
    <property type="entry name" value="Znf_FYVE_PHD"/>
</dbReference>
<dbReference type="Gene3D" id="1.10.8.270">
    <property type="entry name" value="putative rabgap domain of human tbc1 domain family member 14 like domains"/>
    <property type="match status" value="1"/>
</dbReference>
<dbReference type="EMBL" id="CAXAMN010022217">
    <property type="protein sequence ID" value="CAK9067414.1"/>
    <property type="molecule type" value="Genomic_DNA"/>
</dbReference>
<keyword evidence="3" id="KW-0862">Zinc</keyword>
<sequence length="639" mass="70581">MEARSLRSSSFVSLNGRPAVGDGAWVFPSTVFGLELGRSRSSTWAPARSSSRGSRDDVLDEWLFPVKDPAAHRTWSTDAAGGGRPRWLREVQQDGGVRGWLLQGLELSGMEDKNYLLGLRWLSGVALPITAERTAEWRRRRRIAEEIEKDLPRTFPGHPNEEHLTMASRDILRMLCCARNVSVGYTQGLNFTAAVLSCAMARDDAFWCLTALAESVAAHFMSNDMLQGAVADCECIDWLAGELDPQLAALGRACEGYSSVIFARPLCTLLACCGLPVDATLQCWRAILHSTNPRIFLLRSITAFLLAALQRQTDPPAELGDLMEALEKTFQGTYDAQVVLAAATESVESVPDSVVLEKLKQIEDRLQSKHANRSDAQREAHEAQQAQRLRQLVLEDVGVRQSLLKDMQAAWRGAVCRTRPEVSQMDFLLLLPAEDLQGVKSSTWEAFLSTIFDDLDVSRRGLVPLKHALIALALMLGDTPLERICALFSMLEVEGRCCSEDFRALAEATGQQDAAAQWLASNNVREHLDQETFIKALLALPSLALATVDTDLTGSFSISFTSSSCGTLLPVAPKWVPDVQESSCQLCAEYFTCYRRRHHCRACGRLVCRPCSRQKIALSIIGYLEPVRVCDDCFSVLSP</sequence>
<gene>
    <name evidence="8" type="ORF">CCMP2556_LOCUS33125</name>
</gene>
<dbReference type="PROSITE" id="PS50178">
    <property type="entry name" value="ZF_FYVE"/>
    <property type="match status" value="1"/>
</dbReference>
<evidence type="ECO:0000256" key="2">
    <source>
        <dbReference type="ARBA" id="ARBA00022771"/>
    </source>
</evidence>